<comment type="similarity">
    <text evidence="1">Belongs to the site-specific recombinase resolvase family.</text>
</comment>
<evidence type="ECO:0000256" key="1">
    <source>
        <dbReference type="ARBA" id="ARBA00009913"/>
    </source>
</evidence>
<evidence type="ECO:0000256" key="2">
    <source>
        <dbReference type="SAM" id="MobiDB-lite"/>
    </source>
</evidence>
<dbReference type="Proteomes" id="UP000425178">
    <property type="component" value="Plasmid pCETAM"/>
</dbReference>
<dbReference type="Pfam" id="PF02796">
    <property type="entry name" value="HTH_7"/>
    <property type="match status" value="1"/>
</dbReference>
<dbReference type="InterPro" id="IPR006120">
    <property type="entry name" value="Resolvase_HTH_dom"/>
</dbReference>
<dbReference type="CDD" id="cd03768">
    <property type="entry name" value="SR_ResInv"/>
    <property type="match status" value="1"/>
</dbReference>
<evidence type="ECO:0000313" key="4">
    <source>
        <dbReference type="EMBL" id="QGU05912.1"/>
    </source>
</evidence>
<dbReference type="GO" id="GO:0003677">
    <property type="term" value="F:DNA binding"/>
    <property type="evidence" value="ECO:0007669"/>
    <property type="project" value="InterPro"/>
</dbReference>
<proteinExistence type="inferred from homology"/>
<dbReference type="Pfam" id="PF00239">
    <property type="entry name" value="Resolvase"/>
    <property type="match status" value="1"/>
</dbReference>
<dbReference type="EMBL" id="CP046454">
    <property type="protein sequence ID" value="QGU05912.1"/>
    <property type="molecule type" value="Genomic_DNA"/>
</dbReference>
<dbReference type="GO" id="GO:0000150">
    <property type="term" value="F:DNA strand exchange activity"/>
    <property type="evidence" value="ECO:0007669"/>
    <property type="project" value="InterPro"/>
</dbReference>
<geneLocation type="plasmid" evidence="4 5">
    <name>pCETAM</name>
</geneLocation>
<keyword evidence="4" id="KW-0614">Plasmid</keyword>
<feature type="region of interest" description="Disordered" evidence="2">
    <location>
        <begin position="130"/>
        <end position="178"/>
    </location>
</feature>
<dbReference type="PANTHER" id="PTHR30461">
    <property type="entry name" value="DNA-INVERTASE FROM LAMBDOID PROPHAGE"/>
    <property type="match status" value="1"/>
</dbReference>
<dbReference type="Gene3D" id="3.40.50.1390">
    <property type="entry name" value="Resolvase, N-terminal catalytic domain"/>
    <property type="match status" value="1"/>
</dbReference>
<dbReference type="Gene3D" id="1.10.10.60">
    <property type="entry name" value="Homeodomain-like"/>
    <property type="match status" value="1"/>
</dbReference>
<dbReference type="PROSITE" id="PS51736">
    <property type="entry name" value="RECOMBINASES_3"/>
    <property type="match status" value="1"/>
</dbReference>
<keyword evidence="5" id="KW-1185">Reference proteome</keyword>
<evidence type="ECO:0000259" key="3">
    <source>
        <dbReference type="PROSITE" id="PS51736"/>
    </source>
</evidence>
<gene>
    <name evidence="4" type="primary">hin2</name>
    <name evidence="4" type="ORF">CETAM_13435</name>
</gene>
<dbReference type="PANTHER" id="PTHR30461:SF26">
    <property type="entry name" value="RESOLVASE HOMOLOG YNEB"/>
    <property type="match status" value="1"/>
</dbReference>
<feature type="domain" description="Resolvase/invertase-type recombinase catalytic" evidence="3">
    <location>
        <begin position="185"/>
        <end position="321"/>
    </location>
</feature>
<dbReference type="CDD" id="cd00569">
    <property type="entry name" value="HTH_Hin_like"/>
    <property type="match status" value="1"/>
</dbReference>
<sequence length="370" mass="40659">MSRIGTLLDAVGRPEGRVEIIRKSKKTTRIRRSTNNGRSWSPTEELVATELILDDGGARFDQHAQNPGHATYLGLAGVPQARLKIQRVYAVITKAQVYLGNNTWSDVQDFPTRDICFDGGASIGWAIPTWHHPADTTDEKNSEPAEGIGEKQQEEGEPALAPATTPTTQLAVPTPAALVPTPKGQRFAYLRVSSTDQNLARQRAMIGAVDKEFIDELSARSRANRPGLDNCIDYLRDHDELYVASIDRLARSLVDLRGIIDQITAKGASVHFFKENLTFSKETTDPRDTLMLSILGSFAEFERSIIRERQAEGIALAKKAGKYKGRKRAISPEGLEKARRRVAAGESKVSIAEDLGVGRATLYRALAQQG</sequence>
<dbReference type="KEGG" id="ccoe:CETAM_13435"/>
<dbReference type="InterPro" id="IPR006119">
    <property type="entry name" value="Resolv_N"/>
</dbReference>
<feature type="compositionally biased region" description="Basic and acidic residues" evidence="2">
    <location>
        <begin position="132"/>
        <end position="154"/>
    </location>
</feature>
<accession>A0A6B8VKJ1</accession>
<dbReference type="InterPro" id="IPR036162">
    <property type="entry name" value="Resolvase-like_N_sf"/>
</dbReference>
<dbReference type="SMART" id="SM00857">
    <property type="entry name" value="Resolvase"/>
    <property type="match status" value="1"/>
</dbReference>
<protein>
    <submittedName>
        <fullName evidence="4">DNA-invertase hin</fullName>
    </submittedName>
</protein>
<dbReference type="InterPro" id="IPR050639">
    <property type="entry name" value="SSR_resolvase"/>
</dbReference>
<name>A0A6B8VKJ1_9CORY</name>
<dbReference type="AlphaFoldDB" id="A0A6B8VKJ1"/>
<feature type="compositionally biased region" description="Low complexity" evidence="2">
    <location>
        <begin position="158"/>
        <end position="178"/>
    </location>
</feature>
<reference evidence="4 5" key="1">
    <citation type="journal article" date="2021" name="Int. J. Syst. Evol. Microbiol.">
        <title>Classification of three corynebacterial strains isolated from a small paddock in North Rhine-Westphalia: proposal of &lt;i&gt;Corynebacterium kalinowskii&lt;/i&gt; sp. nov., &lt;i&gt;Corynebacterium comes&lt;/i&gt; sp. nov. and &lt;i&gt;Corynebacterium occultum&lt;/i&gt; sp. nov.</title>
        <authorList>
            <person name="Schaffert L."/>
            <person name="Ruwe M."/>
            <person name="Milse J."/>
            <person name="Hanuschka K."/>
            <person name="Ortseifen V."/>
            <person name="Droste J."/>
            <person name="Brandt D."/>
            <person name="Schl L."/>
            <person name="Kutter Y."/>
            <person name="Vinke S."/>
            <person name="Vieh P."/>
            <person name="Jacob L."/>
            <person name="L N.C."/>
            <person name="Schulte-Berndt E."/>
            <person name="Hain C."/>
            <person name="Linder M."/>
            <person name="Schmidt P."/>
            <person name="Wollenschl L."/>
            <person name="Luttermann T."/>
            <person name="Thieme E."/>
            <person name="Hassa J."/>
            <person name="Haak M."/>
            <person name="Wittchen M."/>
            <person name="Mentz A."/>
            <person name="Persicke M."/>
            <person name="Busche T."/>
            <person name="R C."/>
        </authorList>
    </citation>
    <scope>NUCLEOTIDE SEQUENCE [LARGE SCALE GENOMIC DNA]</scope>
    <source>
        <strain evidence="4 5">2019</strain>
    </source>
</reference>
<dbReference type="RefSeq" id="WP_156229547.1">
    <property type="nucleotide sequence ID" value="NZ_CP046454.1"/>
</dbReference>
<evidence type="ECO:0000313" key="5">
    <source>
        <dbReference type="Proteomes" id="UP000425178"/>
    </source>
</evidence>
<dbReference type="SUPFAM" id="SSF53041">
    <property type="entry name" value="Resolvase-like"/>
    <property type="match status" value="1"/>
</dbReference>
<organism evidence="4 5">
    <name type="scientific">Corynebacterium comes</name>
    <dbReference type="NCBI Taxonomy" id="2675218"/>
    <lineage>
        <taxon>Bacteria</taxon>
        <taxon>Bacillati</taxon>
        <taxon>Actinomycetota</taxon>
        <taxon>Actinomycetes</taxon>
        <taxon>Mycobacteriales</taxon>
        <taxon>Corynebacteriaceae</taxon>
        <taxon>Corynebacterium</taxon>
    </lineage>
</organism>
<dbReference type="InterPro" id="IPR009057">
    <property type="entry name" value="Homeodomain-like_sf"/>
</dbReference>
<dbReference type="SUPFAM" id="SSF46689">
    <property type="entry name" value="Homeodomain-like"/>
    <property type="match status" value="1"/>
</dbReference>